<evidence type="ECO:0000313" key="8">
    <source>
        <dbReference type="Proteomes" id="UP000230495"/>
    </source>
</evidence>
<proteinExistence type="inferred from homology"/>
<dbReference type="InterPro" id="IPR036937">
    <property type="entry name" value="Adhesion_dom_fimbrial_sf"/>
</dbReference>
<dbReference type="AlphaFoldDB" id="A0A2J0PEN3"/>
<dbReference type="OrthoDB" id="6505839at2"/>
<comment type="subcellular location">
    <subcellularLocation>
        <location evidence="1">Fimbrium</location>
    </subcellularLocation>
</comment>
<evidence type="ECO:0000256" key="5">
    <source>
        <dbReference type="SAM" id="SignalP"/>
    </source>
</evidence>
<keyword evidence="4" id="KW-0281">Fimbrium</keyword>
<protein>
    <submittedName>
        <fullName evidence="7">Fimbrial protein</fullName>
    </submittedName>
</protein>
<comment type="caution">
    <text evidence="7">The sequence shown here is derived from an EMBL/GenBank/DDBJ whole genome shotgun (WGS) entry which is preliminary data.</text>
</comment>
<gene>
    <name evidence="7" type="ORF">B9Q37_21000</name>
</gene>
<evidence type="ECO:0000256" key="2">
    <source>
        <dbReference type="ARBA" id="ARBA00006671"/>
    </source>
</evidence>
<dbReference type="Gene3D" id="2.60.40.1090">
    <property type="entry name" value="Fimbrial-type adhesion domain"/>
    <property type="match status" value="1"/>
</dbReference>
<dbReference type="Pfam" id="PF00419">
    <property type="entry name" value="Fimbrial"/>
    <property type="match status" value="1"/>
</dbReference>
<feature type="signal peptide" evidence="5">
    <location>
        <begin position="1"/>
        <end position="27"/>
    </location>
</feature>
<reference evidence="7 8" key="1">
    <citation type="journal article" date="2017" name="J. Antimicrob. Chemother.">
        <title>Characterization of the population structure, drug resistance mechanisms and plasmids of the community-associated Enterobacter cloacae complex in China.</title>
        <authorList>
            <person name="Zhou K."/>
            <person name="Yu W."/>
            <person name="Cao X."/>
            <person name="Shen P."/>
            <person name="Lu H."/>
            <person name="Luo Q."/>
            <person name="Rossen J.W.A."/>
            <person name="Xiao Y."/>
        </authorList>
    </citation>
    <scope>NUCLEOTIDE SEQUENCE [LARGE SCALE GENOMIC DNA]</scope>
    <source>
        <strain evidence="7">ECC1097</strain>
    </source>
</reference>
<evidence type="ECO:0000256" key="3">
    <source>
        <dbReference type="ARBA" id="ARBA00022729"/>
    </source>
</evidence>
<dbReference type="InterPro" id="IPR000259">
    <property type="entry name" value="Adhesion_dom_fimbrial"/>
</dbReference>
<dbReference type="GO" id="GO:0009289">
    <property type="term" value="C:pilus"/>
    <property type="evidence" value="ECO:0007669"/>
    <property type="project" value="UniProtKB-SubCell"/>
</dbReference>
<accession>A0A2J0PEN3</accession>
<organism evidence="7">
    <name type="scientific">Enterobacter kobei</name>
    <dbReference type="NCBI Taxonomy" id="208224"/>
    <lineage>
        <taxon>Bacteria</taxon>
        <taxon>Pseudomonadati</taxon>
        <taxon>Pseudomonadota</taxon>
        <taxon>Gammaproteobacteria</taxon>
        <taxon>Enterobacterales</taxon>
        <taxon>Enterobacteriaceae</taxon>
        <taxon>Enterobacter</taxon>
        <taxon>Enterobacter cloacae complex</taxon>
    </lineage>
</organism>
<sequence length="387" mass="41225">MLTKMKRRTLTVSLTSTLMLVSTGSFGAVTVLKNCFGAPQTYSIDYHHEFTSTENVANNDYDIPGHLVGAGADLEANCTCPGNMFSSSTVYEKTLAGSPLNPGTSGTGYLTDKVDAHITGYADAINSPDGSSLTPIPINEYPTPRGNMLTVLESSLSKTEEESDVCSNDSRPDGGAASKRKFRWNVVAVLLHIKKPILGEEVIPATLIAQNYACLYIGTGGSCDATQAEHVSDIWFGGTLSAPLSCTINAGSTIEVQFGSIVSKQFTRKGQPPQGYALKSVDINYHCDDNAVGNNDRIKLTLTADQGIVDSSTPYIAKLLERDDLGVRVYDENSQNVALDGTYAFPVNLDEQGNGSVKIQAVPVSTTDATPAPGSFEGNVTVKMELR</sequence>
<evidence type="ECO:0000256" key="4">
    <source>
        <dbReference type="ARBA" id="ARBA00023263"/>
    </source>
</evidence>
<comment type="similarity">
    <text evidence="2">Belongs to the fimbrial protein family.</text>
</comment>
<evidence type="ECO:0000313" key="7">
    <source>
        <dbReference type="EMBL" id="PJD69549.1"/>
    </source>
</evidence>
<evidence type="ECO:0000259" key="6">
    <source>
        <dbReference type="Pfam" id="PF00419"/>
    </source>
</evidence>
<evidence type="ECO:0000256" key="1">
    <source>
        <dbReference type="ARBA" id="ARBA00004561"/>
    </source>
</evidence>
<feature type="domain" description="Fimbrial-type adhesion" evidence="6">
    <location>
        <begin position="236"/>
        <end position="385"/>
    </location>
</feature>
<dbReference type="GO" id="GO:0043709">
    <property type="term" value="P:cell adhesion involved in single-species biofilm formation"/>
    <property type="evidence" value="ECO:0007669"/>
    <property type="project" value="TreeGrafter"/>
</dbReference>
<keyword evidence="3 5" id="KW-0732">Signal</keyword>
<dbReference type="InterPro" id="IPR050263">
    <property type="entry name" value="Bact_Fimbrial_Adh_Pro"/>
</dbReference>
<feature type="chain" id="PRO_5014336875" evidence="5">
    <location>
        <begin position="28"/>
        <end position="387"/>
    </location>
</feature>
<name>A0A2J0PEN3_9ENTR</name>
<dbReference type="PANTHER" id="PTHR33420:SF31">
    <property type="entry name" value="TYPE 1 FIMBRIN D-MANNOSE SPECIFIC ADHESIN"/>
    <property type="match status" value="1"/>
</dbReference>
<dbReference type="Proteomes" id="UP000230495">
    <property type="component" value="Unassembled WGS sequence"/>
</dbReference>
<dbReference type="SUPFAM" id="SSF49401">
    <property type="entry name" value="Bacterial adhesins"/>
    <property type="match status" value="1"/>
</dbReference>
<dbReference type="RefSeq" id="WP_023337436.1">
    <property type="nucleotide sequence ID" value="NZ_CP042578.1"/>
</dbReference>
<dbReference type="EMBL" id="NEEU01000018">
    <property type="protein sequence ID" value="PJD69549.1"/>
    <property type="molecule type" value="Genomic_DNA"/>
</dbReference>
<dbReference type="PANTHER" id="PTHR33420">
    <property type="entry name" value="FIMBRIAL SUBUNIT ELFA-RELATED"/>
    <property type="match status" value="1"/>
</dbReference>
<dbReference type="InterPro" id="IPR008966">
    <property type="entry name" value="Adhesion_dom_sf"/>
</dbReference>